<dbReference type="PANTHER" id="PTHR46888:SF13">
    <property type="entry name" value="RIBONUCLEASE H"/>
    <property type="match status" value="1"/>
</dbReference>
<dbReference type="SMART" id="SM00343">
    <property type="entry name" value="ZnF_C2HC"/>
    <property type="match status" value="1"/>
</dbReference>
<dbReference type="SUPFAM" id="SSF47353">
    <property type="entry name" value="Retrovirus capsid dimerization domain-like"/>
    <property type="match status" value="1"/>
</dbReference>
<dbReference type="Proteomes" id="UP000694548">
    <property type="component" value="Chromosome sgr18"/>
</dbReference>
<dbReference type="SUPFAM" id="SSF57756">
    <property type="entry name" value="Retrovirus zinc finger-like domains"/>
    <property type="match status" value="1"/>
</dbReference>
<dbReference type="Gene3D" id="1.10.4020.10">
    <property type="entry name" value="DNA breaking-rejoining enzymes"/>
    <property type="match status" value="1"/>
</dbReference>
<evidence type="ECO:0000256" key="2">
    <source>
        <dbReference type="PROSITE-ProRule" id="PRU00047"/>
    </source>
</evidence>
<organism evidence="7 8">
    <name type="scientific">Nothobranchius furzeri</name>
    <name type="common">Turquoise killifish</name>
    <dbReference type="NCBI Taxonomy" id="105023"/>
    <lineage>
        <taxon>Eukaryota</taxon>
        <taxon>Metazoa</taxon>
        <taxon>Chordata</taxon>
        <taxon>Craniata</taxon>
        <taxon>Vertebrata</taxon>
        <taxon>Euteleostomi</taxon>
        <taxon>Actinopterygii</taxon>
        <taxon>Neopterygii</taxon>
        <taxon>Teleostei</taxon>
        <taxon>Neoteleostei</taxon>
        <taxon>Acanthomorphata</taxon>
        <taxon>Ovalentaria</taxon>
        <taxon>Atherinomorphae</taxon>
        <taxon>Cyprinodontiformes</taxon>
        <taxon>Nothobranchiidae</taxon>
        <taxon>Nothobranchius</taxon>
    </lineage>
</organism>
<dbReference type="Pfam" id="PF17921">
    <property type="entry name" value="Integrase_H2C2"/>
    <property type="match status" value="1"/>
</dbReference>
<dbReference type="InterPro" id="IPR001878">
    <property type="entry name" value="Znf_CCHC"/>
</dbReference>
<dbReference type="InterPro" id="IPR012337">
    <property type="entry name" value="RNaseH-like_sf"/>
</dbReference>
<feature type="region of interest" description="Disordered" evidence="4">
    <location>
        <begin position="88"/>
        <end position="128"/>
    </location>
</feature>
<evidence type="ECO:0000313" key="7">
    <source>
        <dbReference type="Ensembl" id="ENSNFUP00015051981.1"/>
    </source>
</evidence>
<keyword evidence="3" id="KW-0175">Coiled coil</keyword>
<dbReference type="InterPro" id="IPR036397">
    <property type="entry name" value="RNaseH_sf"/>
</dbReference>
<dbReference type="InterPro" id="IPR001584">
    <property type="entry name" value="Integrase_cat-core"/>
</dbReference>
<dbReference type="InterPro" id="IPR036875">
    <property type="entry name" value="Znf_CCHC_sf"/>
</dbReference>
<evidence type="ECO:0000256" key="1">
    <source>
        <dbReference type="ARBA" id="ARBA00039658"/>
    </source>
</evidence>
<dbReference type="GO" id="GO:0015074">
    <property type="term" value="P:DNA integration"/>
    <property type="evidence" value="ECO:0007669"/>
    <property type="project" value="InterPro"/>
</dbReference>
<name>A0A8C6Q0Q1_NOTFU</name>
<feature type="compositionally biased region" description="Basic and acidic residues" evidence="4">
    <location>
        <begin position="88"/>
        <end position="97"/>
    </location>
</feature>
<dbReference type="GeneTree" id="ENSGT01050000244855"/>
<dbReference type="FunFam" id="3.30.420.10:FF:000032">
    <property type="entry name" value="Retrovirus-related Pol polyprotein from transposon 297-like Protein"/>
    <property type="match status" value="1"/>
</dbReference>
<accession>A0A8C6Q0Q1</accession>
<feature type="domain" description="Integrase catalytic" evidence="6">
    <location>
        <begin position="757"/>
        <end position="922"/>
    </location>
</feature>
<feature type="domain" description="CCHC-type" evidence="5">
    <location>
        <begin position="397"/>
        <end position="411"/>
    </location>
</feature>
<evidence type="ECO:0000256" key="4">
    <source>
        <dbReference type="SAM" id="MobiDB-lite"/>
    </source>
</evidence>
<dbReference type="Pfam" id="PF02023">
    <property type="entry name" value="SCAN"/>
    <property type="match status" value="1"/>
</dbReference>
<keyword evidence="2" id="KW-0862">Zinc</keyword>
<dbReference type="Gene3D" id="3.30.420.10">
    <property type="entry name" value="Ribonuclease H-like superfamily/Ribonuclease H"/>
    <property type="match status" value="1"/>
</dbReference>
<keyword evidence="2" id="KW-0863">Zinc-finger</keyword>
<evidence type="ECO:0000259" key="6">
    <source>
        <dbReference type="PROSITE" id="PS50994"/>
    </source>
</evidence>
<feature type="coiled-coil region" evidence="3">
    <location>
        <begin position="130"/>
        <end position="170"/>
    </location>
</feature>
<dbReference type="GO" id="GO:0003676">
    <property type="term" value="F:nucleic acid binding"/>
    <property type="evidence" value="ECO:0007669"/>
    <property type="project" value="InterPro"/>
</dbReference>
<dbReference type="InterPro" id="IPR038269">
    <property type="entry name" value="SCAN_sf"/>
</dbReference>
<evidence type="ECO:0000313" key="8">
    <source>
        <dbReference type="Proteomes" id="UP000694548"/>
    </source>
</evidence>
<keyword evidence="8" id="KW-1185">Reference proteome</keyword>
<proteinExistence type="predicted"/>
<dbReference type="Gene3D" id="1.10.340.70">
    <property type="match status" value="1"/>
</dbReference>
<dbReference type="PANTHER" id="PTHR46888">
    <property type="entry name" value="ZINC KNUCKLE DOMAINCONTAINING PROTEIN-RELATED"/>
    <property type="match status" value="1"/>
</dbReference>
<dbReference type="FunFam" id="1.10.340.70:FF:000001">
    <property type="entry name" value="Retrovirus-related Pol polyprotein from transposon gypsy-like Protein"/>
    <property type="match status" value="1"/>
</dbReference>
<dbReference type="PROSITE" id="PS50158">
    <property type="entry name" value="ZF_CCHC"/>
    <property type="match status" value="1"/>
</dbReference>
<evidence type="ECO:0000256" key="3">
    <source>
        <dbReference type="SAM" id="Coils"/>
    </source>
</evidence>
<reference evidence="7" key="1">
    <citation type="submission" date="2014-08" db="EMBL/GenBank/DDBJ databases">
        <authorList>
            <person name="Senf B."/>
            <person name="Petzold A."/>
            <person name="Downie B.R."/>
            <person name="Koch P."/>
            <person name="Platzer M."/>
        </authorList>
    </citation>
    <scope>NUCLEOTIDE SEQUENCE [LARGE SCALE GENOMIC DNA]</scope>
    <source>
        <strain evidence="7">GRZ</strain>
    </source>
</reference>
<keyword evidence="2" id="KW-0479">Metal-binding</keyword>
<protein>
    <recommendedName>
        <fullName evidence="1">Gypsy retrotransposon integrase-like protein 1</fullName>
    </recommendedName>
</protein>
<dbReference type="InterPro" id="IPR041588">
    <property type="entry name" value="Integrase_H2C2"/>
</dbReference>
<dbReference type="AlphaFoldDB" id="A0A8C6Q0Q1"/>
<dbReference type="SUPFAM" id="SSF53098">
    <property type="entry name" value="Ribonuclease H-like"/>
    <property type="match status" value="1"/>
</dbReference>
<evidence type="ECO:0000259" key="5">
    <source>
        <dbReference type="PROSITE" id="PS50158"/>
    </source>
</evidence>
<dbReference type="Pfam" id="PF00665">
    <property type="entry name" value="rve"/>
    <property type="match status" value="1"/>
</dbReference>
<reference evidence="7" key="2">
    <citation type="submission" date="2025-08" db="UniProtKB">
        <authorList>
            <consortium name="Ensembl"/>
        </authorList>
    </citation>
    <scope>IDENTIFICATION</scope>
</reference>
<dbReference type="Gene3D" id="4.10.60.10">
    <property type="entry name" value="Zinc finger, CCHC-type"/>
    <property type="match status" value="1"/>
</dbReference>
<reference evidence="7" key="3">
    <citation type="submission" date="2025-09" db="UniProtKB">
        <authorList>
            <consortium name="Ensembl"/>
        </authorList>
    </citation>
    <scope>IDENTIFICATION</scope>
</reference>
<dbReference type="InterPro" id="IPR003309">
    <property type="entry name" value="SCAN_dom"/>
</dbReference>
<dbReference type="Ensembl" id="ENSNFUT00015054200.1">
    <property type="protein sequence ID" value="ENSNFUP00015051981.1"/>
    <property type="gene ID" value="ENSNFUG00015024271.1"/>
</dbReference>
<dbReference type="PROSITE" id="PS50994">
    <property type="entry name" value="INTEGRASE"/>
    <property type="match status" value="1"/>
</dbReference>
<sequence length="1047" mass="118617">MSVFDLKAFLEAPSRSQIEGCRKQDLVEVAVHLGLTGAQQMRKLELRKRIVLEMEQLKLFPPVNPLLLQQGANHEKGDGGTVARDYADRETDTEEQKVTPPPGERQLAPSVSIPRYDPMSSDSFRESPGSAKLRVRLARLKHEAEEKAQRRQMEMELRKLEIEAETKVRLCRVELELQTQVANYSAQGVEERKDSGPDRLDISKCITLLPPFRETEVDSYFTAFERLEHALSWPREVWPLLLQCKLYGKAQEVISSLSTHNVTDYDKVKEAVLKAYELVPEAYRQKFRTLRKRNETQTYVEFAREKNGLFDKWLMAAKASSFSELKELLLLEEFKRCLPEKLVLYLNEQKVSTLSAAALSADEFALTHRLNTETKFKRPTDSKLKASEKQAIKSLPRCFYCHQLGHIAKDCLILKRKNERRESPPREVGFLSNPHNLQPEGQNYDKCFTPFVSEGTAALTSTPAVPVKILRDTGASHSVVLKRVLPFGKDSYSGVSVLLKGLNSENASFPLHEVMLDCGLAKGKFCIAVSDTLPISGVDLLLGNDIAGGLVTPAPEVVAQPIPDLDYVKFFPDIFPSCVVTRSQSKLNDGLLDISSLFEENLEQVSEPECHPEQMSSEKPEHLQLDDNSVSRTTLVQEQKADKSLDKCFAAVKGTEQSNIKYFFENEVLMRSWTDPKDVGATWKTVTQIVIPQKFKHKILTIAHESDWSGHFGIKKTYQTVLEHFFWPGLRKDVSQFCKRCHICQVVGKANQNLPPAPLQPIPIVGDAFDHIVMDCVGPLPRTKSGKRFLLTLMCKNTRFPEAIPLSSITSKSIVKALVGFFSTFGLPHTIQTDQGSNFKSELFKAVTETLGIKHIMSSCYHPESQGVLERWHQTFKNMLRKYCLKTGRQWDEGVPFLLFAAREAKQESLGFSPAQLVFGHVPRGPLKALKERFLQAPEIKRTAVDRYIKMFQFRLRESNKVAKEHLQSAQKVMKSNFDKKAVKWTFYPGDQVLILTPVTGGALTPKYEGPFTVRHKLGEATYVIKTPNRRKKLRQCHSNVKTIFLP</sequence>
<dbReference type="GO" id="GO:0008270">
    <property type="term" value="F:zinc ion binding"/>
    <property type="evidence" value="ECO:0007669"/>
    <property type="project" value="UniProtKB-KW"/>
</dbReference>